<evidence type="ECO:0000313" key="13">
    <source>
        <dbReference type="Proteomes" id="UP000255367"/>
    </source>
</evidence>
<dbReference type="PANTHER" id="PTHR43386:SF3">
    <property type="entry name" value="GLUTATHIONE TRANSPORT SYSTEM PERMEASE PROTEIN GSID"/>
    <property type="match status" value="1"/>
</dbReference>
<evidence type="ECO:0000256" key="4">
    <source>
        <dbReference type="ARBA" id="ARBA00022475"/>
    </source>
</evidence>
<keyword evidence="3 10" id="KW-0813">Transport</keyword>
<gene>
    <name evidence="12" type="primary">gsiD_3</name>
    <name evidence="12" type="ORF">NCTC12020_01154</name>
</gene>
<dbReference type="PROSITE" id="PS50928">
    <property type="entry name" value="ABC_TM1"/>
    <property type="match status" value="1"/>
</dbReference>
<dbReference type="InterPro" id="IPR050366">
    <property type="entry name" value="BP-dependent_transpt_permease"/>
</dbReference>
<dbReference type="PANTHER" id="PTHR43386">
    <property type="entry name" value="OLIGOPEPTIDE TRANSPORT SYSTEM PERMEASE PROTEIN APPC"/>
    <property type="match status" value="1"/>
</dbReference>
<feature type="transmembrane region" description="Helical" evidence="10">
    <location>
        <begin position="101"/>
        <end position="123"/>
    </location>
</feature>
<dbReference type="CDD" id="cd06261">
    <property type="entry name" value="TM_PBP2"/>
    <property type="match status" value="1"/>
</dbReference>
<evidence type="ECO:0000256" key="6">
    <source>
        <dbReference type="ARBA" id="ARBA00022989"/>
    </source>
</evidence>
<reference evidence="12 13" key="1">
    <citation type="submission" date="2018-06" db="EMBL/GenBank/DDBJ databases">
        <authorList>
            <consortium name="Pathogen Informatics"/>
            <person name="Doyle S."/>
        </authorList>
    </citation>
    <scope>NUCLEOTIDE SEQUENCE [LARGE SCALE GENOMIC DNA]</scope>
    <source>
        <strain evidence="12 13">NCTC12020</strain>
    </source>
</reference>
<comment type="similarity">
    <text evidence="2 10">Belongs to the binding-protein-dependent transport system permease family.</text>
</comment>
<dbReference type="GO" id="GO:0005886">
    <property type="term" value="C:plasma membrane"/>
    <property type="evidence" value="ECO:0007669"/>
    <property type="project" value="UniProtKB-SubCell"/>
</dbReference>
<dbReference type="AlphaFoldDB" id="A0A380NKM7"/>
<evidence type="ECO:0000256" key="2">
    <source>
        <dbReference type="ARBA" id="ARBA00009306"/>
    </source>
</evidence>
<dbReference type="InterPro" id="IPR035906">
    <property type="entry name" value="MetI-like_sf"/>
</dbReference>
<dbReference type="Proteomes" id="UP000255367">
    <property type="component" value="Unassembled WGS sequence"/>
</dbReference>
<accession>A0A380NKM7</accession>
<keyword evidence="7 10" id="KW-0472">Membrane</keyword>
<protein>
    <recommendedName>
        <fullName evidence="9">Glutathione transport system permease protein GsiD</fullName>
    </recommendedName>
</protein>
<dbReference type="InterPro" id="IPR025966">
    <property type="entry name" value="OppC_N"/>
</dbReference>
<dbReference type="InterPro" id="IPR000515">
    <property type="entry name" value="MetI-like"/>
</dbReference>
<dbReference type="Pfam" id="PF12911">
    <property type="entry name" value="OppC_N"/>
    <property type="match status" value="1"/>
</dbReference>
<sequence>MSEKLQAIQPGTPGMMDMHEEIKSPTKVMTQRFFKQRNSVIALFFIFFLVVLSFVGPWIVPFDVNEYDYSAILQGPNSIHWFGTDEFGRDLFSRVILGTPISLAVGLSAVTIGAVTGTVLGLLSGYYRGWLDAVVMRICDTLFAFPGIILAIAIVAILGSGLYNVVIAVAVFSTPTFARIVRSRTMAIKEAVFVKAAINLGASDARILFKHILPGAIPDIIVQYTMSIGTSILTASSLSFLGMGAQPPTPEWGLLLSNGRQYIATNIYTTIFPGLAIFFTVLSFNTLGDGLRDALDPKLTE</sequence>
<comment type="subcellular location">
    <subcellularLocation>
        <location evidence="1 10">Cell membrane</location>
        <topology evidence="1 10">Multi-pass membrane protein</topology>
    </subcellularLocation>
</comment>
<feature type="domain" description="ABC transmembrane type-1" evidence="11">
    <location>
        <begin position="99"/>
        <end position="288"/>
    </location>
</feature>
<evidence type="ECO:0000313" key="12">
    <source>
        <dbReference type="EMBL" id="SUP43354.1"/>
    </source>
</evidence>
<feature type="transmembrane region" description="Helical" evidence="10">
    <location>
        <begin position="162"/>
        <end position="181"/>
    </location>
</feature>
<dbReference type="Gene3D" id="1.10.3720.10">
    <property type="entry name" value="MetI-like"/>
    <property type="match status" value="1"/>
</dbReference>
<dbReference type="RefSeq" id="WP_218564757.1">
    <property type="nucleotide sequence ID" value="NZ_UHIO01000001.1"/>
</dbReference>
<evidence type="ECO:0000259" key="11">
    <source>
        <dbReference type="PROSITE" id="PS50928"/>
    </source>
</evidence>
<dbReference type="GO" id="GO:0071916">
    <property type="term" value="F:dipeptide transmembrane transporter activity"/>
    <property type="evidence" value="ECO:0007669"/>
    <property type="project" value="TreeGrafter"/>
</dbReference>
<feature type="transmembrane region" description="Helical" evidence="10">
    <location>
        <begin position="135"/>
        <end position="156"/>
    </location>
</feature>
<keyword evidence="6 10" id="KW-1133">Transmembrane helix</keyword>
<proteinExistence type="inferred from homology"/>
<evidence type="ECO:0000256" key="10">
    <source>
        <dbReference type="RuleBase" id="RU363032"/>
    </source>
</evidence>
<dbReference type="Pfam" id="PF00528">
    <property type="entry name" value="BPD_transp_1"/>
    <property type="match status" value="1"/>
</dbReference>
<feature type="transmembrane region" description="Helical" evidence="10">
    <location>
        <begin position="262"/>
        <end position="282"/>
    </location>
</feature>
<name>A0A380NKM7_9FIRM</name>
<evidence type="ECO:0000256" key="5">
    <source>
        <dbReference type="ARBA" id="ARBA00022692"/>
    </source>
</evidence>
<keyword evidence="5 10" id="KW-0812">Transmembrane</keyword>
<evidence type="ECO:0000256" key="1">
    <source>
        <dbReference type="ARBA" id="ARBA00004651"/>
    </source>
</evidence>
<evidence type="ECO:0000256" key="8">
    <source>
        <dbReference type="ARBA" id="ARBA00037215"/>
    </source>
</evidence>
<organism evidence="12 13">
    <name type="scientific">Veillonella criceti</name>
    <dbReference type="NCBI Taxonomy" id="103891"/>
    <lineage>
        <taxon>Bacteria</taxon>
        <taxon>Bacillati</taxon>
        <taxon>Bacillota</taxon>
        <taxon>Negativicutes</taxon>
        <taxon>Veillonellales</taxon>
        <taxon>Veillonellaceae</taxon>
        <taxon>Veillonella</taxon>
    </lineage>
</organism>
<evidence type="ECO:0000256" key="9">
    <source>
        <dbReference type="ARBA" id="ARBA00041106"/>
    </source>
</evidence>
<feature type="transmembrane region" description="Helical" evidence="10">
    <location>
        <begin position="220"/>
        <end position="242"/>
    </location>
</feature>
<keyword evidence="13" id="KW-1185">Reference proteome</keyword>
<feature type="transmembrane region" description="Helical" evidence="10">
    <location>
        <begin position="40"/>
        <end position="60"/>
    </location>
</feature>
<keyword evidence="4" id="KW-1003">Cell membrane</keyword>
<dbReference type="EMBL" id="UHIO01000001">
    <property type="protein sequence ID" value="SUP43354.1"/>
    <property type="molecule type" value="Genomic_DNA"/>
</dbReference>
<evidence type="ECO:0000256" key="7">
    <source>
        <dbReference type="ARBA" id="ARBA00023136"/>
    </source>
</evidence>
<comment type="function">
    <text evidence="8">Part of the ABC transporter complex GsiABCD involved in glutathione import. Probably responsible for the translocation of the substrate across the membrane.</text>
</comment>
<dbReference type="SUPFAM" id="SSF161098">
    <property type="entry name" value="MetI-like"/>
    <property type="match status" value="1"/>
</dbReference>
<evidence type="ECO:0000256" key="3">
    <source>
        <dbReference type="ARBA" id="ARBA00022448"/>
    </source>
</evidence>